<dbReference type="AlphaFoldDB" id="A0AAD7DNY6"/>
<evidence type="ECO:0000256" key="1">
    <source>
        <dbReference type="SAM" id="MobiDB-lite"/>
    </source>
</evidence>
<evidence type="ECO:0000313" key="2">
    <source>
        <dbReference type="EMBL" id="KAJ7694093.1"/>
    </source>
</evidence>
<keyword evidence="3" id="KW-1185">Reference proteome</keyword>
<proteinExistence type="predicted"/>
<gene>
    <name evidence="2" type="ORF">B0H17DRAFT_853493</name>
</gene>
<evidence type="ECO:0000313" key="3">
    <source>
        <dbReference type="Proteomes" id="UP001221757"/>
    </source>
</evidence>
<dbReference type="Proteomes" id="UP001221757">
    <property type="component" value="Unassembled WGS sequence"/>
</dbReference>
<dbReference type="EMBL" id="JARKIE010000043">
    <property type="protein sequence ID" value="KAJ7694093.1"/>
    <property type="molecule type" value="Genomic_DNA"/>
</dbReference>
<organism evidence="2 3">
    <name type="scientific">Mycena rosella</name>
    <name type="common">Pink bonnet</name>
    <name type="synonym">Agaricus rosellus</name>
    <dbReference type="NCBI Taxonomy" id="1033263"/>
    <lineage>
        <taxon>Eukaryota</taxon>
        <taxon>Fungi</taxon>
        <taxon>Dikarya</taxon>
        <taxon>Basidiomycota</taxon>
        <taxon>Agaricomycotina</taxon>
        <taxon>Agaricomycetes</taxon>
        <taxon>Agaricomycetidae</taxon>
        <taxon>Agaricales</taxon>
        <taxon>Marasmiineae</taxon>
        <taxon>Mycenaceae</taxon>
        <taxon>Mycena</taxon>
    </lineage>
</organism>
<comment type="caution">
    <text evidence="2">The sequence shown here is derived from an EMBL/GenBank/DDBJ whole genome shotgun (WGS) entry which is preliminary data.</text>
</comment>
<reference evidence="2" key="1">
    <citation type="submission" date="2023-03" db="EMBL/GenBank/DDBJ databases">
        <title>Massive genome expansion in bonnet fungi (Mycena s.s.) driven by repeated elements and novel gene families across ecological guilds.</title>
        <authorList>
            <consortium name="Lawrence Berkeley National Laboratory"/>
            <person name="Harder C.B."/>
            <person name="Miyauchi S."/>
            <person name="Viragh M."/>
            <person name="Kuo A."/>
            <person name="Thoen E."/>
            <person name="Andreopoulos B."/>
            <person name="Lu D."/>
            <person name="Skrede I."/>
            <person name="Drula E."/>
            <person name="Henrissat B."/>
            <person name="Morin E."/>
            <person name="Kohler A."/>
            <person name="Barry K."/>
            <person name="LaButti K."/>
            <person name="Morin E."/>
            <person name="Salamov A."/>
            <person name="Lipzen A."/>
            <person name="Mereny Z."/>
            <person name="Hegedus B."/>
            <person name="Baldrian P."/>
            <person name="Stursova M."/>
            <person name="Weitz H."/>
            <person name="Taylor A."/>
            <person name="Grigoriev I.V."/>
            <person name="Nagy L.G."/>
            <person name="Martin F."/>
            <person name="Kauserud H."/>
        </authorList>
    </citation>
    <scope>NUCLEOTIDE SEQUENCE</scope>
    <source>
        <strain evidence="2">CBHHK067</strain>
    </source>
</reference>
<feature type="non-terminal residue" evidence="2">
    <location>
        <position position="152"/>
    </location>
</feature>
<feature type="region of interest" description="Disordered" evidence="1">
    <location>
        <begin position="70"/>
        <end position="152"/>
    </location>
</feature>
<feature type="compositionally biased region" description="Basic and acidic residues" evidence="1">
    <location>
        <begin position="70"/>
        <end position="83"/>
    </location>
</feature>
<feature type="compositionally biased region" description="Basic and acidic residues" evidence="1">
    <location>
        <begin position="132"/>
        <end position="152"/>
    </location>
</feature>
<feature type="compositionally biased region" description="Polar residues" evidence="1">
    <location>
        <begin position="109"/>
        <end position="119"/>
    </location>
</feature>
<protein>
    <submittedName>
        <fullName evidence="2">Uncharacterized protein</fullName>
    </submittedName>
</protein>
<name>A0AAD7DNY6_MYCRO</name>
<sequence>MKHSNRLAVYIVEFDRLAVLTQWGDNALRHQFYEGLPRCIKDNMVHHNYPNTLLGVKIVARRIDACYWKRETEKQREREREKASGSSSGAQAGTSGATSATSSQKSTGNAKPSGNSKPATGSPAAKATPKPYADKLDSSGKLKQEERDRRTR</sequence>
<accession>A0AAD7DNY6</accession>
<feature type="compositionally biased region" description="Low complexity" evidence="1">
    <location>
        <begin position="84"/>
        <end position="108"/>
    </location>
</feature>